<sequence>MRALTLCATLGLVAPAQAATRGYTITSFDAVRVDAPVTVVITTGGGVSARAEGDQAALDRLRVDVSGRLLTISMERGQAGAKAPGGATLRMSTGEIGRIILSGGGSVSVDRMKGQRGQIAIGGNGDLTVGAVQLDQLFLNLAGGGKAVLNGQAGVAEIHVSGPGAVLAEGLRTRQAIVGNEGAGSIALTADVAAKVIAAGSGDVMVAGKAACTVDNRGTGRVSCGGEDY</sequence>
<feature type="chain" id="PRO_5004577797" description="Putative auto-transporter adhesin head GIN domain-containing protein" evidence="1">
    <location>
        <begin position="19"/>
        <end position="229"/>
    </location>
</feature>
<keyword evidence="1" id="KW-0732">Signal</keyword>
<protein>
    <recommendedName>
        <fullName evidence="2">Putative auto-transporter adhesin head GIN domain-containing protein</fullName>
    </recommendedName>
</protein>
<dbReference type="RefSeq" id="WP_021317686.1">
    <property type="nucleotide sequence ID" value="NZ_AUWY01000071.1"/>
</dbReference>
<comment type="caution">
    <text evidence="3">The sequence shown here is derived from an EMBL/GenBank/DDBJ whole genome shotgun (WGS) entry which is preliminary data.</text>
</comment>
<proteinExistence type="predicted"/>
<dbReference type="eggNOG" id="ENOG5033A7H">
    <property type="taxonomic scope" value="Bacteria"/>
</dbReference>
<dbReference type="EMBL" id="AUWY01000071">
    <property type="protein sequence ID" value="EQB32431.1"/>
    <property type="molecule type" value="Genomic_DNA"/>
</dbReference>
<evidence type="ECO:0000256" key="1">
    <source>
        <dbReference type="SAM" id="SignalP"/>
    </source>
</evidence>
<dbReference type="Pfam" id="PF10988">
    <property type="entry name" value="DUF2807"/>
    <property type="match status" value="1"/>
</dbReference>
<accession>T0J397</accession>
<name>T0J397_9SPHN</name>
<feature type="domain" description="Putative auto-transporter adhesin head GIN" evidence="2">
    <location>
        <begin position="28"/>
        <end position="209"/>
    </location>
</feature>
<gene>
    <name evidence="3" type="ORF">M529_09300</name>
</gene>
<keyword evidence="4" id="KW-1185">Reference proteome</keyword>
<evidence type="ECO:0000313" key="3">
    <source>
        <dbReference type="EMBL" id="EQB32431.1"/>
    </source>
</evidence>
<dbReference type="Proteomes" id="UP000015523">
    <property type="component" value="Unassembled WGS sequence"/>
</dbReference>
<reference evidence="3 4" key="1">
    <citation type="journal article" date="2013" name="Genome Announc.">
        <title>Draft Genome Sequence of Sphingobium ummariense Strain RL-3, a Hexachlorocyclohexane-Degrading Bacterium.</title>
        <authorList>
            <person name="Kohli P."/>
            <person name="Dua A."/>
            <person name="Sangwan N."/>
            <person name="Oldach P."/>
            <person name="Khurana J.P."/>
            <person name="Lal R."/>
        </authorList>
    </citation>
    <scope>NUCLEOTIDE SEQUENCE [LARGE SCALE GENOMIC DNA]</scope>
    <source>
        <strain evidence="3 4">RL-3</strain>
    </source>
</reference>
<dbReference type="InterPro" id="IPR021255">
    <property type="entry name" value="DUF2807"/>
</dbReference>
<dbReference type="Gene3D" id="2.160.20.120">
    <property type="match status" value="1"/>
</dbReference>
<evidence type="ECO:0000313" key="4">
    <source>
        <dbReference type="Proteomes" id="UP000015523"/>
    </source>
</evidence>
<dbReference type="AlphaFoldDB" id="T0J397"/>
<feature type="signal peptide" evidence="1">
    <location>
        <begin position="1"/>
        <end position="18"/>
    </location>
</feature>
<dbReference type="STRING" id="1346791.M529_09300"/>
<organism evidence="3 4">
    <name type="scientific">Sphingobium ummariense RL-3</name>
    <dbReference type="NCBI Taxonomy" id="1346791"/>
    <lineage>
        <taxon>Bacteria</taxon>
        <taxon>Pseudomonadati</taxon>
        <taxon>Pseudomonadota</taxon>
        <taxon>Alphaproteobacteria</taxon>
        <taxon>Sphingomonadales</taxon>
        <taxon>Sphingomonadaceae</taxon>
        <taxon>Sphingobium</taxon>
    </lineage>
</organism>
<evidence type="ECO:0000259" key="2">
    <source>
        <dbReference type="Pfam" id="PF10988"/>
    </source>
</evidence>
<dbReference type="PATRIC" id="fig|1346791.3.peg.1780"/>